<reference evidence="1 2" key="1">
    <citation type="submission" date="2019-03" db="EMBL/GenBank/DDBJ databases">
        <title>The genome sequence of a newly discovered highly antifungal drug resistant Aspergillus species, Aspergillus tanneri NIH 1004.</title>
        <authorList>
            <person name="Mounaud S."/>
            <person name="Singh I."/>
            <person name="Joardar V."/>
            <person name="Pakala S."/>
            <person name="Pakala S."/>
            <person name="Venepally P."/>
            <person name="Hoover J."/>
            <person name="Nierman W."/>
            <person name="Chung J."/>
            <person name="Losada L."/>
        </authorList>
    </citation>
    <scope>NUCLEOTIDE SEQUENCE [LARGE SCALE GENOMIC DNA]</scope>
    <source>
        <strain evidence="1 2">NIH1004</strain>
    </source>
</reference>
<organism evidence="1 2">
    <name type="scientific">Aspergillus tanneri</name>
    <dbReference type="NCBI Taxonomy" id="1220188"/>
    <lineage>
        <taxon>Eukaryota</taxon>
        <taxon>Fungi</taxon>
        <taxon>Dikarya</taxon>
        <taxon>Ascomycota</taxon>
        <taxon>Pezizomycotina</taxon>
        <taxon>Eurotiomycetes</taxon>
        <taxon>Eurotiomycetidae</taxon>
        <taxon>Eurotiales</taxon>
        <taxon>Aspergillaceae</taxon>
        <taxon>Aspergillus</taxon>
        <taxon>Aspergillus subgen. Circumdati</taxon>
    </lineage>
</organism>
<gene>
    <name evidence="1" type="ORF">EYZ11_003262</name>
</gene>
<protein>
    <submittedName>
        <fullName evidence="1">Uncharacterized protein</fullName>
    </submittedName>
</protein>
<dbReference type="VEuPathDB" id="FungiDB:EYZ11_003262"/>
<dbReference type="Proteomes" id="UP000308092">
    <property type="component" value="Unassembled WGS sequence"/>
</dbReference>
<accession>A0A4S3JP83</accession>
<dbReference type="EMBL" id="SOSA01000081">
    <property type="protein sequence ID" value="THC97260.1"/>
    <property type="molecule type" value="Genomic_DNA"/>
</dbReference>
<evidence type="ECO:0000313" key="1">
    <source>
        <dbReference type="EMBL" id="THC97260.1"/>
    </source>
</evidence>
<proteinExistence type="predicted"/>
<keyword evidence="2" id="KW-1185">Reference proteome</keyword>
<comment type="caution">
    <text evidence="1">The sequence shown here is derived from an EMBL/GenBank/DDBJ whole genome shotgun (WGS) entry which is preliminary data.</text>
</comment>
<evidence type="ECO:0000313" key="2">
    <source>
        <dbReference type="Proteomes" id="UP000308092"/>
    </source>
</evidence>
<name>A0A4S3JP83_9EURO</name>
<sequence length="9" mass="1036">MKLFLGSKL</sequence>